<keyword evidence="3" id="KW-1185">Reference proteome</keyword>
<dbReference type="Proteomes" id="UP000001194">
    <property type="component" value="Unassembled WGS sequence"/>
</dbReference>
<dbReference type="HOGENOM" id="CLU_2654902_0_0_1"/>
<feature type="signal peptide" evidence="1">
    <location>
        <begin position="1"/>
        <end position="23"/>
    </location>
</feature>
<gene>
    <name evidence="2" type="ORF">LACBIDRAFT_308720</name>
</gene>
<feature type="chain" id="PRO_5002746958" evidence="1">
    <location>
        <begin position="24"/>
        <end position="76"/>
    </location>
</feature>
<evidence type="ECO:0000313" key="3">
    <source>
        <dbReference type="Proteomes" id="UP000001194"/>
    </source>
</evidence>
<dbReference type="EMBL" id="DS547093">
    <property type="protein sequence ID" value="EDR13171.1"/>
    <property type="molecule type" value="Genomic_DNA"/>
</dbReference>
<evidence type="ECO:0000313" key="2">
    <source>
        <dbReference type="EMBL" id="EDR13171.1"/>
    </source>
</evidence>
<sequence length="76" mass="8444">MPIRVWPSMSKFLLLRHWSRMAALLSTSGVHYRSSTVLPPHVYIRTAASVYSATLSKGVYPSMTVATLWGHTGVII</sequence>
<accession>B0CX17</accession>
<dbReference type="AlphaFoldDB" id="B0CX17"/>
<dbReference type="RefSeq" id="XP_001875669.1">
    <property type="nucleotide sequence ID" value="XM_001875634.1"/>
</dbReference>
<name>B0CX17_LACBS</name>
<dbReference type="GeneID" id="6071847"/>
<reference evidence="2 3" key="1">
    <citation type="journal article" date="2008" name="Nature">
        <title>The genome of Laccaria bicolor provides insights into mycorrhizal symbiosis.</title>
        <authorList>
            <person name="Martin F."/>
            <person name="Aerts A."/>
            <person name="Ahren D."/>
            <person name="Brun A."/>
            <person name="Danchin E.G.J."/>
            <person name="Duchaussoy F."/>
            <person name="Gibon J."/>
            <person name="Kohler A."/>
            <person name="Lindquist E."/>
            <person name="Pereda V."/>
            <person name="Salamov A."/>
            <person name="Shapiro H.J."/>
            <person name="Wuyts J."/>
            <person name="Blaudez D."/>
            <person name="Buee M."/>
            <person name="Brokstein P."/>
            <person name="Canbaeck B."/>
            <person name="Cohen D."/>
            <person name="Courty P.E."/>
            <person name="Coutinho P.M."/>
            <person name="Delaruelle C."/>
            <person name="Detter J.C."/>
            <person name="Deveau A."/>
            <person name="DiFazio S."/>
            <person name="Duplessis S."/>
            <person name="Fraissinet-Tachet L."/>
            <person name="Lucic E."/>
            <person name="Frey-Klett P."/>
            <person name="Fourrey C."/>
            <person name="Feussner I."/>
            <person name="Gay G."/>
            <person name="Grimwood J."/>
            <person name="Hoegger P.J."/>
            <person name="Jain P."/>
            <person name="Kilaru S."/>
            <person name="Labbe J."/>
            <person name="Lin Y.C."/>
            <person name="Legue V."/>
            <person name="Le Tacon F."/>
            <person name="Marmeisse R."/>
            <person name="Melayah D."/>
            <person name="Montanini B."/>
            <person name="Muratet M."/>
            <person name="Nehls U."/>
            <person name="Niculita-Hirzel H."/>
            <person name="Oudot-Le Secq M.P."/>
            <person name="Peter M."/>
            <person name="Quesneville H."/>
            <person name="Rajashekar B."/>
            <person name="Reich M."/>
            <person name="Rouhier N."/>
            <person name="Schmutz J."/>
            <person name="Yin T."/>
            <person name="Chalot M."/>
            <person name="Henrissat B."/>
            <person name="Kuees U."/>
            <person name="Lucas S."/>
            <person name="Van de Peer Y."/>
            <person name="Podila G.K."/>
            <person name="Polle A."/>
            <person name="Pukkila P.J."/>
            <person name="Richardson P.M."/>
            <person name="Rouze P."/>
            <person name="Sanders I.R."/>
            <person name="Stajich J.E."/>
            <person name="Tunlid A."/>
            <person name="Tuskan G."/>
            <person name="Grigoriev I.V."/>
        </authorList>
    </citation>
    <scope>NUCLEOTIDE SEQUENCE [LARGE SCALE GENOMIC DNA]</scope>
    <source>
        <strain evidence="3">S238N-H82 / ATCC MYA-4686</strain>
    </source>
</reference>
<protein>
    <submittedName>
        <fullName evidence="2">Predicted protein</fullName>
    </submittedName>
</protein>
<dbReference type="InParanoid" id="B0CX17"/>
<proteinExistence type="predicted"/>
<organism evidence="3">
    <name type="scientific">Laccaria bicolor (strain S238N-H82 / ATCC MYA-4686)</name>
    <name type="common">Bicoloured deceiver</name>
    <name type="synonym">Laccaria laccata var. bicolor</name>
    <dbReference type="NCBI Taxonomy" id="486041"/>
    <lineage>
        <taxon>Eukaryota</taxon>
        <taxon>Fungi</taxon>
        <taxon>Dikarya</taxon>
        <taxon>Basidiomycota</taxon>
        <taxon>Agaricomycotina</taxon>
        <taxon>Agaricomycetes</taxon>
        <taxon>Agaricomycetidae</taxon>
        <taxon>Agaricales</taxon>
        <taxon>Agaricineae</taxon>
        <taxon>Hydnangiaceae</taxon>
        <taxon>Laccaria</taxon>
    </lineage>
</organism>
<evidence type="ECO:0000256" key="1">
    <source>
        <dbReference type="SAM" id="SignalP"/>
    </source>
</evidence>
<dbReference type="KEGG" id="lbc:LACBIDRAFT_308720"/>
<keyword evidence="1" id="KW-0732">Signal</keyword>